<dbReference type="InterPro" id="IPR013658">
    <property type="entry name" value="SGL"/>
</dbReference>
<comment type="caution">
    <text evidence="5">The sequence shown here is derived from an EMBL/GenBank/DDBJ whole genome shotgun (WGS) entry which is preliminary data.</text>
</comment>
<gene>
    <name evidence="5" type="ORF">Afe05nite_27850</name>
</gene>
<dbReference type="PANTHER" id="PTHR10907">
    <property type="entry name" value="REGUCALCIN"/>
    <property type="match status" value="1"/>
</dbReference>
<dbReference type="RefSeq" id="WP_203817497.1">
    <property type="nucleotide sequence ID" value="NZ_BAAABP010000039.1"/>
</dbReference>
<feature type="binding site" evidence="3">
    <location>
        <position position="122"/>
    </location>
    <ligand>
        <name>substrate</name>
    </ligand>
</feature>
<dbReference type="GO" id="GO:0005509">
    <property type="term" value="F:calcium ion binding"/>
    <property type="evidence" value="ECO:0007669"/>
    <property type="project" value="TreeGrafter"/>
</dbReference>
<dbReference type="Gene3D" id="2.120.10.30">
    <property type="entry name" value="TolB, C-terminal domain"/>
    <property type="match status" value="1"/>
</dbReference>
<dbReference type="InterPro" id="IPR011042">
    <property type="entry name" value="6-blade_b-propeller_TolB-like"/>
</dbReference>
<evidence type="ECO:0000313" key="5">
    <source>
        <dbReference type="EMBL" id="GIE10945.1"/>
    </source>
</evidence>
<accession>A0A919IY20</accession>
<dbReference type="PRINTS" id="PR01790">
    <property type="entry name" value="SMP30FAMILY"/>
</dbReference>
<comment type="similarity">
    <text evidence="1">Belongs to the SMP-30/CGR1 family.</text>
</comment>
<comment type="cofactor">
    <cofactor evidence="3">
        <name>Zn(2+)</name>
        <dbReference type="ChEBI" id="CHEBI:29105"/>
    </cofactor>
    <text evidence="3">Binds 1 divalent metal cation per subunit.</text>
</comment>
<dbReference type="Proteomes" id="UP000598174">
    <property type="component" value="Unassembled WGS sequence"/>
</dbReference>
<keyword evidence="3" id="KW-0862">Zinc</keyword>
<feature type="binding site" evidence="3">
    <location>
        <position position="104"/>
    </location>
    <ligand>
        <name>substrate</name>
    </ligand>
</feature>
<reference evidence="5" key="1">
    <citation type="submission" date="2021-01" db="EMBL/GenBank/DDBJ databases">
        <title>Whole genome shotgun sequence of Actinoplanes ferrugineus NBRC 15555.</title>
        <authorList>
            <person name="Komaki H."/>
            <person name="Tamura T."/>
        </authorList>
    </citation>
    <scope>NUCLEOTIDE SEQUENCE</scope>
    <source>
        <strain evidence="5">NBRC 15555</strain>
    </source>
</reference>
<organism evidence="5 6">
    <name type="scientific">Paractinoplanes ferrugineus</name>
    <dbReference type="NCBI Taxonomy" id="113564"/>
    <lineage>
        <taxon>Bacteria</taxon>
        <taxon>Bacillati</taxon>
        <taxon>Actinomycetota</taxon>
        <taxon>Actinomycetes</taxon>
        <taxon>Micromonosporales</taxon>
        <taxon>Micromonosporaceae</taxon>
        <taxon>Paractinoplanes</taxon>
    </lineage>
</organism>
<dbReference type="AlphaFoldDB" id="A0A919IY20"/>
<evidence type="ECO:0000259" key="4">
    <source>
        <dbReference type="Pfam" id="PF08450"/>
    </source>
</evidence>
<dbReference type="GO" id="GO:0004341">
    <property type="term" value="F:gluconolactonase activity"/>
    <property type="evidence" value="ECO:0007669"/>
    <property type="project" value="TreeGrafter"/>
</dbReference>
<feature type="binding site" evidence="3">
    <location>
        <position position="102"/>
    </location>
    <ligand>
        <name>substrate</name>
    </ligand>
</feature>
<evidence type="ECO:0000313" key="6">
    <source>
        <dbReference type="Proteomes" id="UP000598174"/>
    </source>
</evidence>
<proteinExistence type="inferred from homology"/>
<keyword evidence="6" id="KW-1185">Reference proteome</keyword>
<dbReference type="EMBL" id="BOMM01000022">
    <property type="protein sequence ID" value="GIE10945.1"/>
    <property type="molecule type" value="Genomic_DNA"/>
</dbReference>
<evidence type="ECO:0000256" key="3">
    <source>
        <dbReference type="PIRSR" id="PIRSR605511-2"/>
    </source>
</evidence>
<dbReference type="InterPro" id="IPR005511">
    <property type="entry name" value="SMP-30"/>
</dbReference>
<name>A0A919IY20_9ACTN</name>
<dbReference type="GO" id="GO:0019853">
    <property type="term" value="P:L-ascorbic acid biosynthetic process"/>
    <property type="evidence" value="ECO:0007669"/>
    <property type="project" value="TreeGrafter"/>
</dbReference>
<feature type="binding site" evidence="3">
    <location>
        <position position="149"/>
    </location>
    <ligand>
        <name>a divalent metal cation</name>
        <dbReference type="ChEBI" id="CHEBI:60240"/>
    </ligand>
</feature>
<dbReference type="SUPFAM" id="SSF63829">
    <property type="entry name" value="Calcium-dependent phosphotriesterase"/>
    <property type="match status" value="1"/>
</dbReference>
<sequence>MSPAPEAIPVSPDRYELGEGPLWDAERQRLLWVDILAGKVFAGRLDPFEVTDTWEFDGVATAVAVAADGALLVAERETLTRVDPDGARTHVARVLPAGCGSRLNDGAVDPTGRFLVGSMALDDRTGAELLVRLEGGGCATIDSDLTLSNGLAWAPDGNALYSIDSTARKVRVRDYPGGERRDLLEVTGGLPDGMCADSDGNLWIAVHGAGRVECRSPGGTLFGVIELSAPQPTSVSFAGPDLDVLVITTATENMSAEELAKHPDSGRVFTARVGATGLPTPYWNPAL</sequence>
<dbReference type="PANTHER" id="PTHR10907:SF47">
    <property type="entry name" value="REGUCALCIN"/>
    <property type="match status" value="1"/>
</dbReference>
<evidence type="ECO:0000256" key="1">
    <source>
        <dbReference type="ARBA" id="ARBA00008853"/>
    </source>
</evidence>
<feature type="active site" description="Proton donor/acceptor" evidence="2">
    <location>
        <position position="192"/>
    </location>
</feature>
<feature type="binding site" evidence="3">
    <location>
        <position position="19"/>
    </location>
    <ligand>
        <name>a divalent metal cation</name>
        <dbReference type="ChEBI" id="CHEBI:60240"/>
    </ligand>
</feature>
<feature type="binding site" evidence="3">
    <location>
        <position position="192"/>
    </location>
    <ligand>
        <name>a divalent metal cation</name>
        <dbReference type="ChEBI" id="CHEBI:60240"/>
    </ligand>
</feature>
<dbReference type="Pfam" id="PF08450">
    <property type="entry name" value="SGL"/>
    <property type="match status" value="1"/>
</dbReference>
<feature type="domain" description="SMP-30/Gluconolactonase/LRE-like region" evidence="4">
    <location>
        <begin position="17"/>
        <end position="251"/>
    </location>
</feature>
<protein>
    <recommendedName>
        <fullName evidence="4">SMP-30/Gluconolactonase/LRE-like region domain-containing protein</fullName>
    </recommendedName>
</protein>
<evidence type="ECO:0000256" key="2">
    <source>
        <dbReference type="PIRSR" id="PIRSR605511-1"/>
    </source>
</evidence>
<keyword evidence="3" id="KW-0479">Metal-binding</keyword>